<keyword evidence="2" id="KW-1185">Reference proteome</keyword>
<gene>
    <name evidence="1" type="ORF">SAMN04489732_13057</name>
</gene>
<dbReference type="AlphaFoldDB" id="A0A1H8YNH9"/>
<reference evidence="1 2" key="1">
    <citation type="submission" date="2016-10" db="EMBL/GenBank/DDBJ databases">
        <authorList>
            <person name="de Groot N.N."/>
        </authorList>
    </citation>
    <scope>NUCLEOTIDE SEQUENCE [LARGE SCALE GENOMIC DNA]</scope>
    <source>
        <strain evidence="1 2">DSM 44993</strain>
    </source>
</reference>
<accession>A0A1H8YNH9</accession>
<protein>
    <submittedName>
        <fullName evidence="1">Uncharacterized protein</fullName>
    </submittedName>
</protein>
<evidence type="ECO:0000313" key="2">
    <source>
        <dbReference type="Proteomes" id="UP000198582"/>
    </source>
</evidence>
<proteinExistence type="predicted"/>
<sequence length="62" mass="6515">MQGRTASIPTLVTLLADRLPGLKPLFIDTSDVPAGCPVRGENVEALESLFARNDGSLSGYAL</sequence>
<dbReference type="EMBL" id="FOEF01000030">
    <property type="protein sequence ID" value="SEP53755.1"/>
    <property type="molecule type" value="Genomic_DNA"/>
</dbReference>
<evidence type="ECO:0000313" key="1">
    <source>
        <dbReference type="EMBL" id="SEP53755.1"/>
    </source>
</evidence>
<dbReference type="Proteomes" id="UP000198582">
    <property type="component" value="Unassembled WGS sequence"/>
</dbReference>
<organism evidence="1 2">
    <name type="scientific">Amycolatopsis saalfeldensis</name>
    <dbReference type="NCBI Taxonomy" id="394193"/>
    <lineage>
        <taxon>Bacteria</taxon>
        <taxon>Bacillati</taxon>
        <taxon>Actinomycetota</taxon>
        <taxon>Actinomycetes</taxon>
        <taxon>Pseudonocardiales</taxon>
        <taxon>Pseudonocardiaceae</taxon>
        <taxon>Amycolatopsis</taxon>
    </lineage>
</organism>
<name>A0A1H8YNH9_9PSEU</name>